<sequence>MLSDSDAESDNGQDLHQLTINEHYAKAFEYKKEREELQRLKEQYGSDPDSSEEDETDSEDLESEDSDGEELTPAMDAAILRTLARIKAKDPEIYKEGKNIFGEEQEKTTKSAKASLTRPAGPAKEPKDKGKPLTIRAANLQSALLSRSPSPERAPEPVTHVEEQRRLRDETIAAFHAAADEEEDDFLVPREKTLDEVAREEEEYRQFLEKEVGDLRNLVDVGGDVAAEELAQDGEEEGAKKKKKKKKEKKDDTSKATGTSKQEEDQEFLVNYILNRGWIDRSSKRVPTYGEVTSQKKKGKAIAKAQPADDSEDSGSEDDAGEDDTDEEEVFDDIVDRFESSYNFRFEEADGSEIKTYPRNLPSLVRREDTTRKDARERRKQRKEEELAKRKEEVRRLKGLKVKEIRARLERAGVATGEAECNAYFSSAQTINLFVSPAALQELGIDLDTPWDPEAHDKQMANLYALNGEEDGEDGGDGEIEGDAEKPMWDNDQGGEEKEEEEEKRRVQEDDDEGVDVDAMDADALPAGDDDDEEWDGTEEMRKRKLDQWMDEVYALDFNDLVGGLPTRFHYTSVAPQKFGLSPVEILLAKDSELNEYMSVKKYAPYRADNKAGWDKNRNERLRELKGKVKERMGGADVEEHGRDGQVKKKRKGKKERMKEKGLAEAEGAAEGAKAEANGAEDKGVKRKRDATEDVVDAGEPPEGGKKKRKRKKKDAAVEVES</sequence>
<feature type="compositionally biased region" description="Acidic residues" evidence="3">
    <location>
        <begin position="528"/>
        <end position="538"/>
    </location>
</feature>
<feature type="region of interest" description="Disordered" evidence="3">
    <location>
        <begin position="610"/>
        <end position="722"/>
    </location>
</feature>
<evidence type="ECO:0000313" key="5">
    <source>
        <dbReference type="EMBL" id="KAF7362375.1"/>
    </source>
</evidence>
<feature type="region of interest" description="Disordered" evidence="3">
    <location>
        <begin position="92"/>
        <end position="166"/>
    </location>
</feature>
<feature type="compositionally biased region" description="Acidic residues" evidence="3">
    <location>
        <begin position="49"/>
        <end position="70"/>
    </location>
</feature>
<dbReference type="Pfam" id="PF05178">
    <property type="entry name" value="Kri1"/>
    <property type="match status" value="1"/>
</dbReference>
<feature type="compositionally biased region" description="Acidic residues" evidence="3">
    <location>
        <begin position="493"/>
        <end position="502"/>
    </location>
</feature>
<dbReference type="GO" id="GO:0000447">
    <property type="term" value="P:endonucleolytic cleavage in ITS1 to separate SSU-rRNA from 5.8S rRNA and LSU-rRNA from tricistronic rRNA transcript (SSU-rRNA, 5.8S rRNA, LSU-rRNA)"/>
    <property type="evidence" value="ECO:0007669"/>
    <property type="project" value="TreeGrafter"/>
</dbReference>
<reference evidence="5" key="1">
    <citation type="submission" date="2020-05" db="EMBL/GenBank/DDBJ databases">
        <title>Mycena genomes resolve the evolution of fungal bioluminescence.</title>
        <authorList>
            <person name="Tsai I.J."/>
        </authorList>
    </citation>
    <scope>NUCLEOTIDE SEQUENCE</scope>
    <source>
        <strain evidence="5">CCC161011</strain>
    </source>
</reference>
<name>A0A8H6YR12_9AGAR</name>
<comment type="similarity">
    <text evidence="1">Belongs to the KRI1 family.</text>
</comment>
<dbReference type="InterPro" id="IPR018034">
    <property type="entry name" value="Kri1"/>
</dbReference>
<feature type="coiled-coil region" evidence="2">
    <location>
        <begin position="190"/>
        <end position="218"/>
    </location>
</feature>
<keyword evidence="2" id="KW-0175">Coiled coil</keyword>
<gene>
    <name evidence="5" type="ORF">MVEN_00584300</name>
</gene>
<comment type="caution">
    <text evidence="5">The sequence shown here is derived from an EMBL/GenBank/DDBJ whole genome shotgun (WGS) entry which is preliminary data.</text>
</comment>
<feature type="region of interest" description="Disordered" evidence="3">
    <location>
        <begin position="37"/>
        <end position="76"/>
    </location>
</feature>
<dbReference type="GO" id="GO:0005730">
    <property type="term" value="C:nucleolus"/>
    <property type="evidence" value="ECO:0007669"/>
    <property type="project" value="TreeGrafter"/>
</dbReference>
<proteinExistence type="inferred from homology"/>
<feature type="compositionally biased region" description="Low complexity" evidence="3">
    <location>
        <begin position="665"/>
        <end position="678"/>
    </location>
</feature>
<feature type="compositionally biased region" description="Acidic residues" evidence="3">
    <location>
        <begin position="309"/>
        <end position="329"/>
    </location>
</feature>
<feature type="region of interest" description="Disordered" evidence="3">
    <location>
        <begin position="355"/>
        <end position="388"/>
    </location>
</feature>
<dbReference type="PANTHER" id="PTHR14490">
    <property type="entry name" value="ZINC FINGER, ZZ TYPE"/>
    <property type="match status" value="1"/>
</dbReference>
<dbReference type="PANTHER" id="PTHR14490:SF5">
    <property type="entry name" value="PROTEIN KRI1 HOMOLOG"/>
    <property type="match status" value="1"/>
</dbReference>
<evidence type="ECO:0000256" key="1">
    <source>
        <dbReference type="ARBA" id="ARBA00007473"/>
    </source>
</evidence>
<dbReference type="Pfam" id="PF12936">
    <property type="entry name" value="Kri1_C"/>
    <property type="match status" value="1"/>
</dbReference>
<feature type="compositionally biased region" description="Acidic residues" evidence="3">
    <location>
        <begin position="468"/>
        <end position="482"/>
    </location>
</feature>
<dbReference type="EMBL" id="JACAZI010000004">
    <property type="protein sequence ID" value="KAF7362375.1"/>
    <property type="molecule type" value="Genomic_DNA"/>
</dbReference>
<feature type="compositionally biased region" description="Basic and acidic residues" evidence="3">
    <location>
        <begin position="610"/>
        <end position="647"/>
    </location>
</feature>
<dbReference type="Proteomes" id="UP000620124">
    <property type="component" value="Unassembled WGS sequence"/>
</dbReference>
<evidence type="ECO:0000259" key="4">
    <source>
        <dbReference type="Pfam" id="PF12936"/>
    </source>
</evidence>
<protein>
    <submittedName>
        <fullName evidence="5">Kri1-C domain-containing protein</fullName>
    </submittedName>
</protein>
<feature type="region of interest" description="Disordered" evidence="3">
    <location>
        <begin position="229"/>
        <end position="266"/>
    </location>
</feature>
<organism evidence="5 6">
    <name type="scientific">Mycena venus</name>
    <dbReference type="NCBI Taxonomy" id="2733690"/>
    <lineage>
        <taxon>Eukaryota</taxon>
        <taxon>Fungi</taxon>
        <taxon>Dikarya</taxon>
        <taxon>Basidiomycota</taxon>
        <taxon>Agaricomycotina</taxon>
        <taxon>Agaricomycetes</taxon>
        <taxon>Agaricomycetidae</taxon>
        <taxon>Agaricales</taxon>
        <taxon>Marasmiineae</taxon>
        <taxon>Mycenaceae</taxon>
        <taxon>Mycena</taxon>
    </lineage>
</organism>
<dbReference type="AlphaFoldDB" id="A0A8H6YR12"/>
<feature type="region of interest" description="Disordered" evidence="3">
    <location>
        <begin position="468"/>
        <end position="540"/>
    </location>
</feature>
<feature type="compositionally biased region" description="Acidic residues" evidence="3">
    <location>
        <begin position="509"/>
        <end position="521"/>
    </location>
</feature>
<dbReference type="OrthoDB" id="10252032at2759"/>
<feature type="compositionally biased region" description="Basic and acidic residues" evidence="3">
    <location>
        <begin position="153"/>
        <end position="166"/>
    </location>
</feature>
<feature type="domain" description="Kri1-like C-terminal" evidence="4">
    <location>
        <begin position="544"/>
        <end position="626"/>
    </location>
</feature>
<dbReference type="InterPro" id="IPR024626">
    <property type="entry name" value="Kri1-like_C"/>
</dbReference>
<evidence type="ECO:0000256" key="2">
    <source>
        <dbReference type="SAM" id="Coils"/>
    </source>
</evidence>
<evidence type="ECO:0000256" key="3">
    <source>
        <dbReference type="SAM" id="MobiDB-lite"/>
    </source>
</evidence>
<dbReference type="GO" id="GO:0030686">
    <property type="term" value="C:90S preribosome"/>
    <property type="evidence" value="ECO:0007669"/>
    <property type="project" value="TreeGrafter"/>
</dbReference>
<evidence type="ECO:0000313" key="6">
    <source>
        <dbReference type="Proteomes" id="UP000620124"/>
    </source>
</evidence>
<feature type="compositionally biased region" description="Basic and acidic residues" evidence="3">
    <location>
        <begin position="365"/>
        <end position="388"/>
    </location>
</feature>
<accession>A0A8H6YR12</accession>
<keyword evidence="6" id="KW-1185">Reference proteome</keyword>
<feature type="region of interest" description="Disordered" evidence="3">
    <location>
        <begin position="284"/>
        <end position="329"/>
    </location>
</feature>